<sequence length="513" mass="58754">MTQPIIKPVENSEKTLKEFSEEVENRLKGRNIKFFEYLSYNDIKLIGHGASSTVYSANFQGKTYALKKLKCNLYLADKEAKTLIKEIKHLDKLGKENHPNIVKFYGISRDPQSESIMLVLQFANNDNMRKYLSKKQQEGLYRISWAELIRIAIDITSGLMHLHDNDIIHRDLHSKNILINDGNALIADFGLSKQLNDTASSCLDLKGMIAYVDPQCLRTSKPPDDKKSDIYSLGVLFWELTSGIPPFGKIPQVSIILIKILSHERENVIDNTPSDYSDLYKKCWSSYPDQRPTLCEILDQLKMLSDKTSVEITNYIKKQAIKLFLAKECPCTYTFDHLDKSTQLSEIRRRLSLEKELLLGRQNINFFDKFGEKIAYNKENQYTLGDITFMDGTDLAFYIETDQSKLSFPITARMLMLDKGLLQNNDGTIAIADKQAFYIESPHIIDFNVHNEFESINNDGVIYQKGSIHLPKKYLRASDEYTEAIKDALSGNKNDEQKIDALNKISEIYGLFG</sequence>
<evidence type="ECO:0000313" key="1">
    <source>
        <dbReference type="EMBL" id="CAG8473631.1"/>
    </source>
</evidence>
<comment type="caution">
    <text evidence="1">The sequence shown here is derived from an EMBL/GenBank/DDBJ whole genome shotgun (WGS) entry which is preliminary data.</text>
</comment>
<evidence type="ECO:0000313" key="2">
    <source>
        <dbReference type="Proteomes" id="UP000789702"/>
    </source>
</evidence>
<name>A0ACA9KHA1_9GLOM</name>
<feature type="non-terminal residue" evidence="1">
    <location>
        <position position="513"/>
    </location>
</feature>
<proteinExistence type="predicted"/>
<dbReference type="EMBL" id="CAJVPU010001186">
    <property type="protein sequence ID" value="CAG8473631.1"/>
    <property type="molecule type" value="Genomic_DNA"/>
</dbReference>
<protein>
    <submittedName>
        <fullName evidence="1">9893_t:CDS:1</fullName>
    </submittedName>
</protein>
<keyword evidence="2" id="KW-1185">Reference proteome</keyword>
<gene>
    <name evidence="1" type="ORF">DHETER_LOCUS1827</name>
</gene>
<organism evidence="1 2">
    <name type="scientific">Dentiscutata heterogama</name>
    <dbReference type="NCBI Taxonomy" id="1316150"/>
    <lineage>
        <taxon>Eukaryota</taxon>
        <taxon>Fungi</taxon>
        <taxon>Fungi incertae sedis</taxon>
        <taxon>Mucoromycota</taxon>
        <taxon>Glomeromycotina</taxon>
        <taxon>Glomeromycetes</taxon>
        <taxon>Diversisporales</taxon>
        <taxon>Gigasporaceae</taxon>
        <taxon>Dentiscutata</taxon>
    </lineage>
</organism>
<dbReference type="Proteomes" id="UP000789702">
    <property type="component" value="Unassembled WGS sequence"/>
</dbReference>
<reference evidence="1" key="1">
    <citation type="submission" date="2021-06" db="EMBL/GenBank/DDBJ databases">
        <authorList>
            <person name="Kallberg Y."/>
            <person name="Tangrot J."/>
            <person name="Rosling A."/>
        </authorList>
    </citation>
    <scope>NUCLEOTIDE SEQUENCE</scope>
    <source>
        <strain evidence="1">IL203A</strain>
    </source>
</reference>
<accession>A0ACA9KHA1</accession>